<protein>
    <submittedName>
        <fullName evidence="2">Uncharacterized protein</fullName>
    </submittedName>
</protein>
<accession>A0A8J7QMX9</accession>
<keyword evidence="3" id="KW-1185">Reference proteome</keyword>
<evidence type="ECO:0000313" key="2">
    <source>
        <dbReference type="EMBL" id="MBO1321353.1"/>
    </source>
</evidence>
<feature type="transmembrane region" description="Helical" evidence="1">
    <location>
        <begin position="81"/>
        <end position="101"/>
    </location>
</feature>
<comment type="caution">
    <text evidence="2">The sequence shown here is derived from an EMBL/GenBank/DDBJ whole genome shotgun (WGS) entry which is preliminary data.</text>
</comment>
<dbReference type="RefSeq" id="WP_207861327.1">
    <property type="nucleotide sequence ID" value="NZ_JAFREP010000023.1"/>
</dbReference>
<keyword evidence="1" id="KW-0472">Membrane</keyword>
<keyword evidence="1" id="KW-1133">Transmembrane helix</keyword>
<organism evidence="2 3">
    <name type="scientific">Acanthopleuribacter pedis</name>
    <dbReference type="NCBI Taxonomy" id="442870"/>
    <lineage>
        <taxon>Bacteria</taxon>
        <taxon>Pseudomonadati</taxon>
        <taxon>Acidobacteriota</taxon>
        <taxon>Holophagae</taxon>
        <taxon>Acanthopleuribacterales</taxon>
        <taxon>Acanthopleuribacteraceae</taxon>
        <taxon>Acanthopleuribacter</taxon>
    </lineage>
</organism>
<proteinExistence type="predicted"/>
<dbReference type="EMBL" id="JAFREP010000023">
    <property type="protein sequence ID" value="MBO1321353.1"/>
    <property type="molecule type" value="Genomic_DNA"/>
</dbReference>
<feature type="transmembrane region" description="Helical" evidence="1">
    <location>
        <begin position="12"/>
        <end position="38"/>
    </location>
</feature>
<sequence length="117" mass="13391">MQKKEERFRFSDLAYLIPVLMLAAIGLISLGPVIWLSLTMLQTMGVETTLWVFFAFSWLTVTGFGFIKWWDATFSPANLRWKWLVALVLLPILGGFIFLFVETNRKPSLTLVSETDA</sequence>
<evidence type="ECO:0000313" key="3">
    <source>
        <dbReference type="Proteomes" id="UP000664417"/>
    </source>
</evidence>
<dbReference type="AlphaFoldDB" id="A0A8J7QMX9"/>
<dbReference type="Proteomes" id="UP000664417">
    <property type="component" value="Unassembled WGS sequence"/>
</dbReference>
<gene>
    <name evidence="2" type="ORF">J3U88_22925</name>
</gene>
<feature type="transmembrane region" description="Helical" evidence="1">
    <location>
        <begin position="50"/>
        <end position="69"/>
    </location>
</feature>
<keyword evidence="1" id="KW-0812">Transmembrane</keyword>
<name>A0A8J7QMX9_9BACT</name>
<evidence type="ECO:0000256" key="1">
    <source>
        <dbReference type="SAM" id="Phobius"/>
    </source>
</evidence>
<reference evidence="2" key="1">
    <citation type="submission" date="2021-03" db="EMBL/GenBank/DDBJ databases">
        <authorList>
            <person name="Wang G."/>
        </authorList>
    </citation>
    <scope>NUCLEOTIDE SEQUENCE</scope>
    <source>
        <strain evidence="2">KCTC 12899</strain>
    </source>
</reference>